<dbReference type="CDD" id="cd08604">
    <property type="entry name" value="GDPD_SHV3_repeat_2"/>
    <property type="match status" value="1"/>
</dbReference>
<dbReference type="CDD" id="cd08603">
    <property type="entry name" value="GDPD_SHV3_repeat_1"/>
    <property type="match status" value="1"/>
</dbReference>
<dbReference type="GO" id="GO:0006629">
    <property type="term" value="P:lipid metabolic process"/>
    <property type="evidence" value="ECO:0007669"/>
    <property type="project" value="InterPro"/>
</dbReference>
<evidence type="ECO:0000313" key="10">
    <source>
        <dbReference type="Proteomes" id="UP000813463"/>
    </source>
</evidence>
<dbReference type="GeneID" id="110774676"/>
<dbReference type="EC" id="3.1.4.46" evidence="2"/>
<dbReference type="SUPFAM" id="SSF51695">
    <property type="entry name" value="PLC-like phosphodiesterases"/>
    <property type="match status" value="2"/>
</dbReference>
<dbReference type="PANTHER" id="PTHR43620">
    <property type="entry name" value="GLYCEROPHOSPHORYL DIESTER PHOSPHODIESTERASE"/>
    <property type="match status" value="1"/>
</dbReference>
<dbReference type="AlphaFoldDB" id="A0A9R0JGG2"/>
<feature type="region of interest" description="Disordered" evidence="7">
    <location>
        <begin position="705"/>
        <end position="726"/>
    </location>
</feature>
<dbReference type="PROSITE" id="PS51704">
    <property type="entry name" value="GP_PDE"/>
    <property type="match status" value="2"/>
</dbReference>
<feature type="domain" description="GP-PDE" evidence="9">
    <location>
        <begin position="37"/>
        <end position="337"/>
    </location>
</feature>
<comment type="similarity">
    <text evidence="1">Belongs to the glycerophosphoryl diester phosphodiesterase family.</text>
</comment>
<accession>A0A9R0JGG2</accession>
<evidence type="ECO:0000259" key="9">
    <source>
        <dbReference type="PROSITE" id="PS51704"/>
    </source>
</evidence>
<feature type="compositionally biased region" description="Polar residues" evidence="7">
    <location>
        <begin position="709"/>
        <end position="726"/>
    </location>
</feature>
<keyword evidence="4" id="KW-0319">Glycerol metabolism</keyword>
<reference evidence="10" key="1">
    <citation type="journal article" date="2021" name="Nat. Commun.">
        <title>Genomic analyses provide insights into spinach domestication and the genetic basis of agronomic traits.</title>
        <authorList>
            <person name="Cai X."/>
            <person name="Sun X."/>
            <person name="Xu C."/>
            <person name="Sun H."/>
            <person name="Wang X."/>
            <person name="Ge C."/>
            <person name="Zhang Z."/>
            <person name="Wang Q."/>
            <person name="Fei Z."/>
            <person name="Jiao C."/>
            <person name="Wang Q."/>
        </authorList>
    </citation>
    <scope>NUCLEOTIDE SEQUENCE [LARGE SCALE GENOMIC DNA]</scope>
    <source>
        <strain evidence="10">cv. Varoflay</strain>
    </source>
</reference>
<protein>
    <recommendedName>
        <fullName evidence="2">glycerophosphodiester phosphodiesterase</fullName>
        <ecNumber evidence="2">3.1.4.46</ecNumber>
    </recommendedName>
</protein>
<name>A0A9R0JGG2_SPIOL</name>
<dbReference type="InterPro" id="IPR030395">
    <property type="entry name" value="GP_PDE_dom"/>
</dbReference>
<sequence>MGSSNHISVVVITLAVLLQLSVFASAQKWLTLDGSAPLVIARNGFSGLFPPASSYAYNLAMMTSVPDLVLWCDVQLTKDGAGICFRDIRLDNSSSISVAYPKRGNSYTLNGVATQGYFPVDFTLKELSPVTLNQGIYTRSPDFDGSMFEIQTVEDVFMQNKPAGFWLNIQNDAFYSQHKLSMRSFVIGASKRVIISHISSSEISFLRGLARPFASTKTKLVFQFLDMDATEPSTNQTYGSLLKNLTMIKAFAAGILVPKAYIWPVDANSYLKPHTPLVADAHKVGLEVFATDFANDATFAYNYSYNPVEEYLSFIDNGDFSVDGLLSDFPITPSEARDCFAHLGTNTSVQAKPLVISHHGASGNFPGCTDVAYEQAIKDGADVIDCTVQMSKDGIPFCTSTVNLMNSTLVGQTQFRSQIATVKDFGPAPGIYSFSLNWADIQGLTPVLSNPYTDYFLYRDPNNKHAGKIVSLEDFLNIAKNATSLYGVLIRIENANYLALNAGLSITDAVTDALAKAGYNGTTAKKVMIQSTNSSVLKAMKGKKYELVYEVDESIRGAPRDAITLMKTFADSVVVNKQSILPTSGGFLTAATDVVKQLKSVKLPVYVQILRNEFVSQAYDFFSDPIVEINSYVVEGGVDGIVTDFPKTASDYKKNLCLKMKNTPAYMSPVQAGQLTQLITPGFLPPAEAPNPLLNVADLQESPLPAPVENTSAPATAETPRTSRNSQHQISASVILSFLAIIVAAALLF</sequence>
<dbReference type="RefSeq" id="XP_021834926.2">
    <property type="nucleotide sequence ID" value="XM_021979234.2"/>
</dbReference>
<keyword evidence="10" id="KW-1185">Reference proteome</keyword>
<evidence type="ECO:0000256" key="6">
    <source>
        <dbReference type="ARBA" id="ARBA00047512"/>
    </source>
</evidence>
<evidence type="ECO:0000256" key="8">
    <source>
        <dbReference type="SAM" id="SignalP"/>
    </source>
</evidence>
<evidence type="ECO:0000256" key="4">
    <source>
        <dbReference type="ARBA" id="ARBA00022798"/>
    </source>
</evidence>
<evidence type="ECO:0000256" key="1">
    <source>
        <dbReference type="ARBA" id="ARBA00007277"/>
    </source>
</evidence>
<keyword evidence="5" id="KW-0378">Hydrolase</keyword>
<comment type="catalytic activity">
    <reaction evidence="6">
        <text>a sn-glycero-3-phosphodiester + H2O = an alcohol + sn-glycerol 3-phosphate + H(+)</text>
        <dbReference type="Rhea" id="RHEA:12969"/>
        <dbReference type="ChEBI" id="CHEBI:15377"/>
        <dbReference type="ChEBI" id="CHEBI:15378"/>
        <dbReference type="ChEBI" id="CHEBI:30879"/>
        <dbReference type="ChEBI" id="CHEBI:57597"/>
        <dbReference type="ChEBI" id="CHEBI:83408"/>
        <dbReference type="EC" id="3.1.4.46"/>
    </reaction>
</comment>
<feature type="chain" id="PRO_5045979580" description="glycerophosphodiester phosphodiesterase" evidence="8">
    <location>
        <begin position="27"/>
        <end position="749"/>
    </location>
</feature>
<organism evidence="10 11">
    <name type="scientific">Spinacia oleracea</name>
    <name type="common">Spinach</name>
    <dbReference type="NCBI Taxonomy" id="3562"/>
    <lineage>
        <taxon>Eukaryota</taxon>
        <taxon>Viridiplantae</taxon>
        <taxon>Streptophyta</taxon>
        <taxon>Embryophyta</taxon>
        <taxon>Tracheophyta</taxon>
        <taxon>Spermatophyta</taxon>
        <taxon>Magnoliopsida</taxon>
        <taxon>eudicotyledons</taxon>
        <taxon>Gunneridae</taxon>
        <taxon>Pentapetalae</taxon>
        <taxon>Caryophyllales</taxon>
        <taxon>Chenopodiaceae</taxon>
        <taxon>Chenopodioideae</taxon>
        <taxon>Anserineae</taxon>
        <taxon>Spinacia</taxon>
    </lineage>
</organism>
<evidence type="ECO:0000256" key="3">
    <source>
        <dbReference type="ARBA" id="ARBA00022729"/>
    </source>
</evidence>
<dbReference type="Gene3D" id="3.20.20.190">
    <property type="entry name" value="Phosphatidylinositol (PI) phosphodiesterase"/>
    <property type="match status" value="2"/>
</dbReference>
<reference evidence="11" key="2">
    <citation type="submission" date="2025-08" db="UniProtKB">
        <authorList>
            <consortium name="RefSeq"/>
        </authorList>
    </citation>
    <scope>IDENTIFICATION</scope>
    <source>
        <tissue evidence="11">Leaf</tissue>
    </source>
</reference>
<feature type="signal peptide" evidence="8">
    <location>
        <begin position="1"/>
        <end position="26"/>
    </location>
</feature>
<gene>
    <name evidence="11" type="primary">LOC110774676</name>
</gene>
<dbReference type="GO" id="GO:0008889">
    <property type="term" value="F:glycerophosphodiester phosphodiesterase activity"/>
    <property type="evidence" value="ECO:0000318"/>
    <property type="project" value="GO_Central"/>
</dbReference>
<keyword evidence="3 8" id="KW-0732">Signal</keyword>
<evidence type="ECO:0000256" key="5">
    <source>
        <dbReference type="ARBA" id="ARBA00022801"/>
    </source>
</evidence>
<evidence type="ECO:0000256" key="2">
    <source>
        <dbReference type="ARBA" id="ARBA00012247"/>
    </source>
</evidence>
<dbReference type="GO" id="GO:0006071">
    <property type="term" value="P:glycerol metabolic process"/>
    <property type="evidence" value="ECO:0007669"/>
    <property type="project" value="UniProtKB-KW"/>
</dbReference>
<dbReference type="InterPro" id="IPR017946">
    <property type="entry name" value="PLC-like_Pdiesterase_TIM-brl"/>
</dbReference>
<feature type="domain" description="GP-PDE" evidence="9">
    <location>
        <begin position="353"/>
        <end position="653"/>
    </location>
</feature>
<proteinExistence type="inferred from homology"/>
<evidence type="ECO:0000256" key="7">
    <source>
        <dbReference type="SAM" id="MobiDB-lite"/>
    </source>
</evidence>
<evidence type="ECO:0000313" key="11">
    <source>
        <dbReference type="RefSeq" id="XP_021834926.2"/>
    </source>
</evidence>
<dbReference type="KEGG" id="soe:110774676"/>
<dbReference type="Proteomes" id="UP000813463">
    <property type="component" value="Chromosome 4"/>
</dbReference>
<dbReference type="Pfam" id="PF03009">
    <property type="entry name" value="GDPD"/>
    <property type="match status" value="2"/>
</dbReference>
<dbReference type="PANTHER" id="PTHR43620:SF7">
    <property type="entry name" value="GLYCEROPHOSPHODIESTER PHOSPHODIESTERASE GDPD5-RELATED"/>
    <property type="match status" value="1"/>
</dbReference>